<feature type="domain" description="HIT" evidence="2">
    <location>
        <begin position="39"/>
        <end position="108"/>
    </location>
</feature>
<evidence type="ECO:0000256" key="1">
    <source>
        <dbReference type="PROSITE-ProRule" id="PRU00464"/>
    </source>
</evidence>
<organism evidence="3 4">
    <name type="scientific">Spectribacter hydrogenoxidans</name>
    <dbReference type="NCBI Taxonomy" id="3075608"/>
    <lineage>
        <taxon>Bacteria</taxon>
        <taxon>Pseudomonadati</taxon>
        <taxon>Pseudomonadota</taxon>
        <taxon>Gammaproteobacteria</taxon>
        <taxon>Salinisphaerales</taxon>
        <taxon>Salinisphaeraceae</taxon>
        <taxon>Spectribacter</taxon>
    </lineage>
</organism>
<dbReference type="EC" id="2.1.1.-" evidence="3"/>
<evidence type="ECO:0000313" key="4">
    <source>
        <dbReference type="Proteomes" id="UP001251857"/>
    </source>
</evidence>
<protein>
    <submittedName>
        <fullName evidence="3">HIT family protein</fullName>
        <ecNumber evidence="3">2.1.1.-</ecNumber>
    </submittedName>
</protein>
<dbReference type="InterPro" id="IPR036265">
    <property type="entry name" value="HIT-like_sf"/>
</dbReference>
<dbReference type="PIRSF" id="PIRSF000714">
    <property type="entry name" value="HIT"/>
    <property type="match status" value="1"/>
</dbReference>
<dbReference type="Gene3D" id="3.30.428.10">
    <property type="entry name" value="HIT-like"/>
    <property type="match status" value="1"/>
</dbReference>
<reference evidence="3 4" key="1">
    <citation type="submission" date="2023-09" db="EMBL/GenBank/DDBJ databases">
        <authorList>
            <person name="Rey-Velasco X."/>
        </authorList>
    </citation>
    <scope>NUCLEOTIDE SEQUENCE [LARGE SCALE GENOMIC DNA]</scope>
    <source>
        <strain evidence="3 4">W335</strain>
    </source>
</reference>
<dbReference type="Proteomes" id="UP001251857">
    <property type="component" value="Unassembled WGS sequence"/>
</dbReference>
<dbReference type="RefSeq" id="WP_311652652.1">
    <property type="nucleotide sequence ID" value="NZ_JAVRIB010000006.1"/>
</dbReference>
<keyword evidence="4" id="KW-1185">Reference proteome</keyword>
<name>A0ABU3C0E5_9GAMM</name>
<dbReference type="GO" id="GO:0032259">
    <property type="term" value="P:methylation"/>
    <property type="evidence" value="ECO:0007669"/>
    <property type="project" value="UniProtKB-KW"/>
</dbReference>
<accession>A0ABU3C0E5</accession>
<dbReference type="Pfam" id="PF01230">
    <property type="entry name" value="HIT"/>
    <property type="match status" value="1"/>
</dbReference>
<proteinExistence type="predicted"/>
<keyword evidence="3" id="KW-0808">Transferase</keyword>
<keyword evidence="3" id="KW-0489">Methyltransferase</keyword>
<sequence>MADTDGFALHPRLASDTTPVVELALSRVLLMDDARFPWLILVPMRPDLREIYDLSAGDQATLWQEVSRVGEMLMRETGGDKLNVAALGNQVPQLHVHVIARRTDDPAWPGPVWGAGQAEARDQRVRDAIVRSLREAIES</sequence>
<comment type="caution">
    <text evidence="3">The sequence shown here is derived from an EMBL/GenBank/DDBJ whole genome shotgun (WGS) entry which is preliminary data.</text>
</comment>
<dbReference type="InterPro" id="IPR026026">
    <property type="entry name" value="HIT_Hint"/>
</dbReference>
<dbReference type="PROSITE" id="PS51084">
    <property type="entry name" value="HIT_2"/>
    <property type="match status" value="1"/>
</dbReference>
<dbReference type="InterPro" id="IPR011146">
    <property type="entry name" value="HIT-like"/>
</dbReference>
<dbReference type="GO" id="GO:0008168">
    <property type="term" value="F:methyltransferase activity"/>
    <property type="evidence" value="ECO:0007669"/>
    <property type="project" value="UniProtKB-KW"/>
</dbReference>
<comment type="caution">
    <text evidence="1">Lacks conserved residue(s) required for the propagation of feature annotation.</text>
</comment>
<evidence type="ECO:0000313" key="3">
    <source>
        <dbReference type="EMBL" id="MDT0634834.1"/>
    </source>
</evidence>
<evidence type="ECO:0000259" key="2">
    <source>
        <dbReference type="PROSITE" id="PS51084"/>
    </source>
</evidence>
<gene>
    <name evidence="3" type="ORF">RM532_07665</name>
</gene>
<dbReference type="SUPFAM" id="SSF54197">
    <property type="entry name" value="HIT-like"/>
    <property type="match status" value="1"/>
</dbReference>
<dbReference type="EMBL" id="JAVRIB010000006">
    <property type="protein sequence ID" value="MDT0634834.1"/>
    <property type="molecule type" value="Genomic_DNA"/>
</dbReference>